<proteinExistence type="predicted"/>
<feature type="domain" description="VWFA" evidence="1">
    <location>
        <begin position="61"/>
        <end position="229"/>
    </location>
</feature>
<gene>
    <name evidence="2" type="ORF">C5167_041278</name>
</gene>
<dbReference type="Proteomes" id="UP000316621">
    <property type="component" value="Chromosome 1"/>
</dbReference>
<keyword evidence="3" id="KW-1185">Reference proteome</keyword>
<evidence type="ECO:0000313" key="2">
    <source>
        <dbReference type="EMBL" id="RZC48323.1"/>
    </source>
</evidence>
<dbReference type="PANTHER" id="PTHR10579:SF129">
    <property type="entry name" value="OS01G0640200 PROTEIN"/>
    <property type="match status" value="1"/>
</dbReference>
<dbReference type="SMART" id="SM00327">
    <property type="entry name" value="VWA"/>
    <property type="match status" value="1"/>
</dbReference>
<accession>A0A4Y7IHF6</accession>
<dbReference type="InterPro" id="IPR002035">
    <property type="entry name" value="VWF_A"/>
</dbReference>
<dbReference type="EMBL" id="CM010715">
    <property type="protein sequence ID" value="RZC48323.1"/>
    <property type="molecule type" value="Genomic_DNA"/>
</dbReference>
<evidence type="ECO:0000259" key="1">
    <source>
        <dbReference type="PROSITE" id="PS50234"/>
    </source>
</evidence>
<evidence type="ECO:0000313" key="3">
    <source>
        <dbReference type="Proteomes" id="UP000316621"/>
    </source>
</evidence>
<dbReference type="PROSITE" id="PS50234">
    <property type="entry name" value="VWFA"/>
    <property type="match status" value="1"/>
</dbReference>
<dbReference type="PANTHER" id="PTHR10579">
    <property type="entry name" value="CALCIUM-ACTIVATED CHLORIDE CHANNEL REGULATOR"/>
    <property type="match status" value="1"/>
</dbReference>
<dbReference type="InterPro" id="IPR051266">
    <property type="entry name" value="CLCR"/>
</dbReference>
<dbReference type="Pfam" id="PF00092">
    <property type="entry name" value="VWA"/>
    <property type="match status" value="1"/>
</dbReference>
<dbReference type="SUPFAM" id="SSF53300">
    <property type="entry name" value="vWA-like"/>
    <property type="match status" value="1"/>
</dbReference>
<dbReference type="InterPro" id="IPR036465">
    <property type="entry name" value="vWFA_dom_sf"/>
</dbReference>
<organism evidence="2 3">
    <name type="scientific">Papaver somniferum</name>
    <name type="common">Opium poppy</name>
    <dbReference type="NCBI Taxonomy" id="3469"/>
    <lineage>
        <taxon>Eukaryota</taxon>
        <taxon>Viridiplantae</taxon>
        <taxon>Streptophyta</taxon>
        <taxon>Embryophyta</taxon>
        <taxon>Tracheophyta</taxon>
        <taxon>Spermatophyta</taxon>
        <taxon>Magnoliopsida</taxon>
        <taxon>Ranunculales</taxon>
        <taxon>Papaveraceae</taxon>
        <taxon>Papaveroideae</taxon>
        <taxon>Papaver</taxon>
    </lineage>
</organism>
<dbReference type="Gramene" id="RZC48323">
    <property type="protein sequence ID" value="RZC48323"/>
    <property type="gene ID" value="C5167_041278"/>
</dbReference>
<dbReference type="OMA" id="EMARRDH"/>
<reference evidence="2 3" key="1">
    <citation type="journal article" date="2018" name="Science">
        <title>The opium poppy genome and morphinan production.</title>
        <authorList>
            <person name="Guo L."/>
            <person name="Winzer T."/>
            <person name="Yang X."/>
            <person name="Li Y."/>
            <person name="Ning Z."/>
            <person name="He Z."/>
            <person name="Teodor R."/>
            <person name="Lu Y."/>
            <person name="Bowser T.A."/>
            <person name="Graham I.A."/>
            <person name="Ye K."/>
        </authorList>
    </citation>
    <scope>NUCLEOTIDE SEQUENCE [LARGE SCALE GENOMIC DNA]</scope>
    <source>
        <strain evidence="3">cv. HN1</strain>
        <tissue evidence="2">Leaves</tissue>
    </source>
</reference>
<sequence length="478" mass="53194">MIYNDDEPPRQTVDLISSEGLDGNLETRIIHKQEAPMEESQFKVLLELKGVGSKHGRLGVDLVTVLDISGSMRGSKLAKMKLAMQFLVKKLSPSDRLSVVTFNRKADRLCPLCQINDESRTDIIQKVNEIVSRSSTNTESGLKLALKILGDRVHTERRRVAIMLISDGMEDAESKAVCVSVRDVPVYTFACGSDCDPEVLSRISKNSNGGMFAAVPDFDDLNVAFSTALAGLLHVAIEDLTLTIKPLNSSQLDEVNAGSYPQTKYDTVLKEPVIITFRTLYDRETRRVLLLLTLPKVVEDESAIKILDIVYKYRVGGKDTLESGTKSIHVTRNDLSTEAENEEVLAEERRISVVSNIKEARILADRKNLEEARINLVVAKKLLSEVDAILTAQLDQLFLLMVSPKTYDEQGFVFALALEASHEAQRATTVPGADHFQAGMFNTPHMDLFIEQARSFDMDPVYKIPTEDEDMKIVALVH</sequence>
<protein>
    <recommendedName>
        <fullName evidence="1">VWFA domain-containing protein</fullName>
    </recommendedName>
</protein>
<dbReference type="AlphaFoldDB" id="A0A4Y7IHF6"/>
<name>A0A4Y7IHF6_PAPSO</name>
<dbReference type="Gene3D" id="3.40.50.410">
    <property type="entry name" value="von Willebrand factor, type A domain"/>
    <property type="match status" value="1"/>
</dbReference>